<feature type="region of interest" description="Disordered" evidence="1">
    <location>
        <begin position="196"/>
        <end position="273"/>
    </location>
</feature>
<organism evidence="2 3">
    <name type="scientific">Cronartium quercuum f. sp. fusiforme G11</name>
    <dbReference type="NCBI Taxonomy" id="708437"/>
    <lineage>
        <taxon>Eukaryota</taxon>
        <taxon>Fungi</taxon>
        <taxon>Dikarya</taxon>
        <taxon>Basidiomycota</taxon>
        <taxon>Pucciniomycotina</taxon>
        <taxon>Pucciniomycetes</taxon>
        <taxon>Pucciniales</taxon>
        <taxon>Coleosporiaceae</taxon>
        <taxon>Cronartium</taxon>
    </lineage>
</organism>
<comment type="caution">
    <text evidence="2">The sequence shown here is derived from an EMBL/GenBank/DDBJ whole genome shotgun (WGS) entry which is preliminary data.</text>
</comment>
<evidence type="ECO:0000313" key="2">
    <source>
        <dbReference type="EMBL" id="KAG0142228.1"/>
    </source>
</evidence>
<feature type="region of interest" description="Disordered" evidence="1">
    <location>
        <begin position="331"/>
        <end position="397"/>
    </location>
</feature>
<evidence type="ECO:0000313" key="3">
    <source>
        <dbReference type="Proteomes" id="UP000886653"/>
    </source>
</evidence>
<reference evidence="2" key="1">
    <citation type="submission" date="2013-11" db="EMBL/GenBank/DDBJ databases">
        <title>Genome sequence of the fusiform rust pathogen reveals effectors for host alternation and coevolution with pine.</title>
        <authorList>
            <consortium name="DOE Joint Genome Institute"/>
            <person name="Smith K."/>
            <person name="Pendleton A."/>
            <person name="Kubisiak T."/>
            <person name="Anderson C."/>
            <person name="Salamov A."/>
            <person name="Aerts A."/>
            <person name="Riley R."/>
            <person name="Clum A."/>
            <person name="Lindquist E."/>
            <person name="Ence D."/>
            <person name="Campbell M."/>
            <person name="Kronenberg Z."/>
            <person name="Feau N."/>
            <person name="Dhillon B."/>
            <person name="Hamelin R."/>
            <person name="Burleigh J."/>
            <person name="Smith J."/>
            <person name="Yandell M."/>
            <person name="Nelson C."/>
            <person name="Grigoriev I."/>
            <person name="Davis J."/>
        </authorList>
    </citation>
    <scope>NUCLEOTIDE SEQUENCE</scope>
    <source>
        <strain evidence="2">G11</strain>
    </source>
</reference>
<proteinExistence type="predicted"/>
<dbReference type="AlphaFoldDB" id="A0A9P6NA91"/>
<evidence type="ECO:0000256" key="1">
    <source>
        <dbReference type="SAM" id="MobiDB-lite"/>
    </source>
</evidence>
<gene>
    <name evidence="2" type="ORF">CROQUDRAFT_135721</name>
</gene>
<dbReference type="EMBL" id="MU167356">
    <property type="protein sequence ID" value="KAG0142228.1"/>
    <property type="molecule type" value="Genomic_DNA"/>
</dbReference>
<protein>
    <submittedName>
        <fullName evidence="2">Uncharacterized protein</fullName>
    </submittedName>
</protein>
<feature type="compositionally biased region" description="Polar residues" evidence="1">
    <location>
        <begin position="235"/>
        <end position="248"/>
    </location>
</feature>
<feature type="compositionally biased region" description="Basic and acidic residues" evidence="1">
    <location>
        <begin position="205"/>
        <end position="234"/>
    </location>
</feature>
<sequence length="747" mass="85218">MTTHGALPVYSMYPAVHPFYYPYNGIHYQQGHVYNNWITHQHYISPTNTPRGNPHTASMASLQNFKQEPFYPLRMSGKVEGPPMKLEQKEVKTTEYGATALAEDEDHLRTKSQDSLNTPEDLVKSEVQADVTPKVGREPFPVRTWNNEQANTHTKSKMKALLGAAPTGILETIPTEKIEESNIRVLVPVISQDSQKSLFPGSSARETRVTENPIKPKEGNIEEDKLFPKERRENLWQNHGPGNSNYSSRKPLEESSRPVMTNTSKSSCTSPSIKGNDEWVIVSRKKGNGRVQARKPIMNLLEIHNEPESLELNVAEPSKVEVKDAIFSGGTQISDSSSAKIPSKSATHSDNQSEQATGFLEANCPASDHKKSLSPAKLPLSKAIPTTSNSHESKKMKMKPEIKNHIIQEMNTFKPQLIECVGSLEANQRFSAFDAQFIQEYIVHKWKSMSHTASKEVFEIAKLFKAGEDWPVFYDTKLGDWEKLVNKMQKLKDSQYKELTSLIDINQQHKRLSLIYLFSEKKTRNLKAWLTEADLQKLMMQGVSAPTLLKLDWNRLNRRTLESKASDLSSLMTGNLLAHPHVYTVEEAGWYESTAHTYILRNVELSTCFKDRLKLISDTTKENIYSFKQWFPEDDIPKRLNSKGINLAETFMVPYFGIDLESYARLKLLMEMEKEKRSPAQQEKVHCVASRIPPNKSHQADPKELTSIFWPDQETELWKKQADRFKKLYAWFDIHVIEPSIKKSLIS</sequence>
<dbReference type="Proteomes" id="UP000886653">
    <property type="component" value="Unassembled WGS sequence"/>
</dbReference>
<feature type="compositionally biased region" description="Polar residues" evidence="1">
    <location>
        <begin position="258"/>
        <end position="273"/>
    </location>
</feature>
<feature type="compositionally biased region" description="Low complexity" evidence="1">
    <location>
        <begin position="333"/>
        <end position="346"/>
    </location>
</feature>
<keyword evidence="3" id="KW-1185">Reference proteome</keyword>
<dbReference type="OrthoDB" id="10435426at2759"/>
<accession>A0A9P6NA91</accession>
<name>A0A9P6NA91_9BASI</name>